<proteinExistence type="predicted"/>
<feature type="signal peptide" evidence="2">
    <location>
        <begin position="1"/>
        <end position="23"/>
    </location>
</feature>
<sequence length="145" mass="16605">MNRISKILSILSIAVLTTFGAQAQEVTDEQFDKFANAFQAVQQENMKAQQKMVSVIEDEGLSVEKFNEIHQASLNPDAEVEASDEDKKKHKSALQKVEAMNDEIQQMMDAKIKEYGMSVEEFQMINQKVQSDPEMQQKLMQKFQQ</sequence>
<feature type="domain" description="DUF4168" evidence="3">
    <location>
        <begin position="21"/>
        <end position="72"/>
    </location>
</feature>
<evidence type="ECO:0000256" key="2">
    <source>
        <dbReference type="SAM" id="SignalP"/>
    </source>
</evidence>
<dbReference type="Proteomes" id="UP000643701">
    <property type="component" value="Unassembled WGS sequence"/>
</dbReference>
<dbReference type="Pfam" id="PF13767">
    <property type="entry name" value="DUF4168"/>
    <property type="match status" value="2"/>
</dbReference>
<feature type="region of interest" description="Disordered" evidence="1">
    <location>
        <begin position="73"/>
        <end position="92"/>
    </location>
</feature>
<protein>
    <submittedName>
        <fullName evidence="4">DUF4168 domain-containing protein</fullName>
    </submittedName>
</protein>
<dbReference type="EMBL" id="JAANAS010000094">
    <property type="protein sequence ID" value="NGZ90689.1"/>
    <property type="molecule type" value="Genomic_DNA"/>
</dbReference>
<evidence type="ECO:0000313" key="5">
    <source>
        <dbReference type="Proteomes" id="UP000643701"/>
    </source>
</evidence>
<reference evidence="4" key="1">
    <citation type="submission" date="2020-03" db="EMBL/GenBank/DDBJ databases">
        <title>Psychroflexus Maritimus sp. nov., isolate from marine sediment.</title>
        <authorList>
            <person name="Zhong Y.-L."/>
        </authorList>
    </citation>
    <scope>NUCLEOTIDE SEQUENCE</scope>
    <source>
        <strain evidence="4">C1</strain>
    </source>
</reference>
<evidence type="ECO:0000259" key="3">
    <source>
        <dbReference type="Pfam" id="PF13767"/>
    </source>
</evidence>
<evidence type="ECO:0000313" key="4">
    <source>
        <dbReference type="EMBL" id="NGZ90689.1"/>
    </source>
</evidence>
<accession>A0A967ALU8</accession>
<comment type="caution">
    <text evidence="4">The sequence shown here is derived from an EMBL/GenBank/DDBJ whole genome shotgun (WGS) entry which is preliminary data.</text>
</comment>
<keyword evidence="2" id="KW-0732">Signal</keyword>
<feature type="chain" id="PRO_5037674601" evidence="2">
    <location>
        <begin position="24"/>
        <end position="145"/>
    </location>
</feature>
<dbReference type="AlphaFoldDB" id="A0A967ALU8"/>
<gene>
    <name evidence="4" type="ORF">G7034_10545</name>
</gene>
<organism evidence="4 5">
    <name type="scientific">Psychroflexus maritimus</name>
    <dbReference type="NCBI Taxonomy" id="2714865"/>
    <lineage>
        <taxon>Bacteria</taxon>
        <taxon>Pseudomonadati</taxon>
        <taxon>Bacteroidota</taxon>
        <taxon>Flavobacteriia</taxon>
        <taxon>Flavobacteriales</taxon>
        <taxon>Flavobacteriaceae</taxon>
        <taxon>Psychroflexus</taxon>
    </lineage>
</organism>
<feature type="domain" description="DUF4168" evidence="3">
    <location>
        <begin position="81"/>
        <end position="138"/>
    </location>
</feature>
<evidence type="ECO:0000256" key="1">
    <source>
        <dbReference type="SAM" id="MobiDB-lite"/>
    </source>
</evidence>
<dbReference type="RefSeq" id="WP_166400922.1">
    <property type="nucleotide sequence ID" value="NZ_JAANAS010000094.1"/>
</dbReference>
<dbReference type="InterPro" id="IPR025433">
    <property type="entry name" value="DUF4168"/>
</dbReference>
<name>A0A967ALU8_9FLAO</name>
<keyword evidence="5" id="KW-1185">Reference proteome</keyword>